<keyword evidence="1" id="KW-0732">Signal</keyword>
<dbReference type="SUPFAM" id="SSF51695">
    <property type="entry name" value="PLC-like phosphodiesterases"/>
    <property type="match status" value="1"/>
</dbReference>
<organism evidence="3 4">
    <name type="scientific">Pseudonocardia tropica</name>
    <dbReference type="NCBI Taxonomy" id="681289"/>
    <lineage>
        <taxon>Bacteria</taxon>
        <taxon>Bacillati</taxon>
        <taxon>Actinomycetota</taxon>
        <taxon>Actinomycetes</taxon>
        <taxon>Pseudonocardiales</taxon>
        <taxon>Pseudonocardiaceae</taxon>
        <taxon>Pseudonocardia</taxon>
    </lineage>
</organism>
<comment type="caution">
    <text evidence="3">The sequence shown here is derived from an EMBL/GenBank/DDBJ whole genome shotgun (WGS) entry which is preliminary data.</text>
</comment>
<evidence type="ECO:0000313" key="3">
    <source>
        <dbReference type="EMBL" id="MEQ3538839.1"/>
    </source>
</evidence>
<dbReference type="Proteomes" id="UP001464923">
    <property type="component" value="Unassembled WGS sequence"/>
</dbReference>
<dbReference type="PROSITE" id="PS51704">
    <property type="entry name" value="GP_PDE"/>
    <property type="match status" value="1"/>
</dbReference>
<evidence type="ECO:0000256" key="1">
    <source>
        <dbReference type="SAM" id="SignalP"/>
    </source>
</evidence>
<dbReference type="Gene3D" id="3.20.20.190">
    <property type="entry name" value="Phosphatidylinositol (PI) phosphodiesterase"/>
    <property type="match status" value="1"/>
</dbReference>
<dbReference type="Pfam" id="PF03009">
    <property type="entry name" value="GDPD"/>
    <property type="match status" value="1"/>
</dbReference>
<feature type="chain" id="PRO_5047064818" evidence="1">
    <location>
        <begin position="24"/>
        <end position="275"/>
    </location>
</feature>
<feature type="domain" description="GP-PDE" evidence="2">
    <location>
        <begin position="32"/>
        <end position="273"/>
    </location>
</feature>
<reference evidence="3 4" key="1">
    <citation type="submission" date="2024-03" db="EMBL/GenBank/DDBJ databases">
        <title>Draft genome sequence of Pseudonocardia tropica JCM 19149.</title>
        <authorList>
            <person name="Butdee W."/>
            <person name="Duangmal K."/>
        </authorList>
    </citation>
    <scope>NUCLEOTIDE SEQUENCE [LARGE SCALE GENOMIC DNA]</scope>
    <source>
        <strain evidence="3 4">JCM 19149</strain>
    </source>
</reference>
<dbReference type="InterPro" id="IPR030395">
    <property type="entry name" value="GP_PDE_dom"/>
</dbReference>
<feature type="signal peptide" evidence="1">
    <location>
        <begin position="1"/>
        <end position="23"/>
    </location>
</feature>
<evidence type="ECO:0000313" key="4">
    <source>
        <dbReference type="Proteomes" id="UP001464923"/>
    </source>
</evidence>
<evidence type="ECO:0000259" key="2">
    <source>
        <dbReference type="PROSITE" id="PS51704"/>
    </source>
</evidence>
<dbReference type="RefSeq" id="WP_345652570.1">
    <property type="nucleotide sequence ID" value="NZ_BAABLY010000082.1"/>
</dbReference>
<accession>A0ABV1JSD2</accession>
<dbReference type="PANTHER" id="PTHR46211">
    <property type="entry name" value="GLYCEROPHOSPHORYL DIESTER PHOSPHODIESTERASE"/>
    <property type="match status" value="1"/>
</dbReference>
<protein>
    <submittedName>
        <fullName evidence="3">Glycerophosphodiester phosphodiesterase family protein</fullName>
    </submittedName>
</protein>
<dbReference type="PANTHER" id="PTHR46211:SF1">
    <property type="entry name" value="GLYCEROPHOSPHODIESTER PHOSPHODIESTERASE, CYTOPLASMIC"/>
    <property type="match status" value="1"/>
</dbReference>
<proteinExistence type="predicted"/>
<name>A0ABV1JSD2_9PSEU</name>
<sequence length="275" mass="29336">MRRLLGTLLVPTALLATATLALADTDRPRSGPEVVAHRGASADAPENTLAAADGAVVQRADAVEVDVQRTADGHLVLVHDATLARTTDVERVFPTRAQAPVGSFTLAELRRLDAGSWFSPAFAGERIPTLGEFADRLRGRADLLVELKDPARYPGVEKEVAYELDGPRPGVVVQSFDHDVMRSFAEAAPDVPAGWLFDGRPTAAQLDDAAARGVSQINPSFRSVDAALVAEVRARGMQTGVYTVDDPDDMRRIAATGVDRIITDRPAVLRTVLAG</sequence>
<gene>
    <name evidence="3" type="ORF">WHI96_08410</name>
</gene>
<keyword evidence="4" id="KW-1185">Reference proteome</keyword>
<dbReference type="InterPro" id="IPR017946">
    <property type="entry name" value="PLC-like_Pdiesterase_TIM-brl"/>
</dbReference>
<dbReference type="EMBL" id="JBEDNP010000004">
    <property type="protein sequence ID" value="MEQ3538839.1"/>
    <property type="molecule type" value="Genomic_DNA"/>
</dbReference>